<keyword evidence="3" id="KW-1185">Reference proteome</keyword>
<dbReference type="AlphaFoldDB" id="A0A4Z2EL57"/>
<accession>A0A4Z2EL57</accession>
<dbReference type="Proteomes" id="UP000314294">
    <property type="component" value="Unassembled WGS sequence"/>
</dbReference>
<feature type="compositionally biased region" description="Polar residues" evidence="1">
    <location>
        <begin position="38"/>
        <end position="50"/>
    </location>
</feature>
<feature type="region of interest" description="Disordered" evidence="1">
    <location>
        <begin position="1"/>
        <end position="53"/>
    </location>
</feature>
<gene>
    <name evidence="2" type="ORF">EYF80_060667</name>
</gene>
<comment type="caution">
    <text evidence="2">The sequence shown here is derived from an EMBL/GenBank/DDBJ whole genome shotgun (WGS) entry which is preliminary data.</text>
</comment>
<sequence>MPPLPLTSVTRRQQTVAPRLSLRRPRSASWGTDHGATQIRSRQGFPSSGCVQPEGRLDNRSVATVTYASSRDSSQAGKWVRLTFCLSGAHYQSDLRGGRGTLCADWLFSSLRYGLNEFALHTAHFICNT</sequence>
<protein>
    <submittedName>
        <fullName evidence="2">Uncharacterized protein</fullName>
    </submittedName>
</protein>
<feature type="compositionally biased region" description="Polar residues" evidence="1">
    <location>
        <begin position="7"/>
        <end position="16"/>
    </location>
</feature>
<organism evidence="2 3">
    <name type="scientific">Liparis tanakae</name>
    <name type="common">Tanaka's snailfish</name>
    <dbReference type="NCBI Taxonomy" id="230148"/>
    <lineage>
        <taxon>Eukaryota</taxon>
        <taxon>Metazoa</taxon>
        <taxon>Chordata</taxon>
        <taxon>Craniata</taxon>
        <taxon>Vertebrata</taxon>
        <taxon>Euteleostomi</taxon>
        <taxon>Actinopterygii</taxon>
        <taxon>Neopterygii</taxon>
        <taxon>Teleostei</taxon>
        <taxon>Neoteleostei</taxon>
        <taxon>Acanthomorphata</taxon>
        <taxon>Eupercaria</taxon>
        <taxon>Perciformes</taxon>
        <taxon>Cottioidei</taxon>
        <taxon>Cottales</taxon>
        <taxon>Liparidae</taxon>
        <taxon>Liparis</taxon>
    </lineage>
</organism>
<name>A0A4Z2EL57_9TELE</name>
<dbReference type="EMBL" id="SRLO01005962">
    <property type="protein sequence ID" value="TNN29184.1"/>
    <property type="molecule type" value="Genomic_DNA"/>
</dbReference>
<evidence type="ECO:0000313" key="3">
    <source>
        <dbReference type="Proteomes" id="UP000314294"/>
    </source>
</evidence>
<evidence type="ECO:0000313" key="2">
    <source>
        <dbReference type="EMBL" id="TNN29184.1"/>
    </source>
</evidence>
<evidence type="ECO:0000256" key="1">
    <source>
        <dbReference type="SAM" id="MobiDB-lite"/>
    </source>
</evidence>
<proteinExistence type="predicted"/>
<reference evidence="2 3" key="1">
    <citation type="submission" date="2019-03" db="EMBL/GenBank/DDBJ databases">
        <title>First draft genome of Liparis tanakae, snailfish: a comprehensive survey of snailfish specific genes.</title>
        <authorList>
            <person name="Kim W."/>
            <person name="Song I."/>
            <person name="Jeong J.-H."/>
            <person name="Kim D."/>
            <person name="Kim S."/>
            <person name="Ryu S."/>
            <person name="Song J.Y."/>
            <person name="Lee S.K."/>
        </authorList>
    </citation>
    <scope>NUCLEOTIDE SEQUENCE [LARGE SCALE GENOMIC DNA]</scope>
    <source>
        <tissue evidence="2">Muscle</tissue>
    </source>
</reference>